<evidence type="ECO:0000256" key="3">
    <source>
        <dbReference type="ARBA" id="ARBA00023163"/>
    </source>
</evidence>
<evidence type="ECO:0000313" key="5">
    <source>
        <dbReference type="EMBL" id="KRM15184.1"/>
    </source>
</evidence>
<dbReference type="Pfam" id="PF01638">
    <property type="entry name" value="HxlR"/>
    <property type="match status" value="1"/>
</dbReference>
<gene>
    <name evidence="5" type="ORF">FC49_GL000525</name>
</gene>
<organism evidence="5 6">
    <name type="scientific">Limosilactobacillus oris DSM 4864</name>
    <dbReference type="NCBI Taxonomy" id="1423779"/>
    <lineage>
        <taxon>Bacteria</taxon>
        <taxon>Bacillati</taxon>
        <taxon>Bacillota</taxon>
        <taxon>Bacilli</taxon>
        <taxon>Lactobacillales</taxon>
        <taxon>Lactobacillaceae</taxon>
        <taxon>Limosilactobacillus</taxon>
    </lineage>
</organism>
<dbReference type="GO" id="GO:0003677">
    <property type="term" value="F:DNA binding"/>
    <property type="evidence" value="ECO:0007669"/>
    <property type="project" value="UniProtKB-KW"/>
</dbReference>
<dbReference type="InterPro" id="IPR036388">
    <property type="entry name" value="WH-like_DNA-bd_sf"/>
</dbReference>
<sequence length="102" mass="11422">MAKAIDNCPIDHTLQQIAGKWKGPIIMMLLEHPNCRFNELEKLLPACSRRMLALQLRELVTAGIIAKKVTATVPVQTSYSLTPRGQQLRPVIEGMQEWGQQG</sequence>
<evidence type="ECO:0000256" key="1">
    <source>
        <dbReference type="ARBA" id="ARBA00023015"/>
    </source>
</evidence>
<comment type="caution">
    <text evidence="5">The sequence shown here is derived from an EMBL/GenBank/DDBJ whole genome shotgun (WGS) entry which is preliminary data.</text>
</comment>
<dbReference type="SUPFAM" id="SSF46785">
    <property type="entry name" value="Winged helix' DNA-binding domain"/>
    <property type="match status" value="1"/>
</dbReference>
<dbReference type="InterPro" id="IPR002577">
    <property type="entry name" value="HTH_HxlR"/>
</dbReference>
<reference evidence="5 6" key="1">
    <citation type="journal article" date="2015" name="Genome Announc.">
        <title>Expanding the biotechnology potential of lactobacilli through comparative genomics of 213 strains and associated genera.</title>
        <authorList>
            <person name="Sun Z."/>
            <person name="Harris H.M."/>
            <person name="McCann A."/>
            <person name="Guo C."/>
            <person name="Argimon S."/>
            <person name="Zhang W."/>
            <person name="Yang X."/>
            <person name="Jeffery I.B."/>
            <person name="Cooney J.C."/>
            <person name="Kagawa T.F."/>
            <person name="Liu W."/>
            <person name="Song Y."/>
            <person name="Salvetti E."/>
            <person name="Wrobel A."/>
            <person name="Rasinkangas P."/>
            <person name="Parkhill J."/>
            <person name="Rea M.C."/>
            <person name="O'Sullivan O."/>
            <person name="Ritari J."/>
            <person name="Douillard F.P."/>
            <person name="Paul Ross R."/>
            <person name="Yang R."/>
            <person name="Briner A.E."/>
            <person name="Felis G.E."/>
            <person name="de Vos W.M."/>
            <person name="Barrangou R."/>
            <person name="Klaenhammer T.R."/>
            <person name="Caufield P.W."/>
            <person name="Cui Y."/>
            <person name="Zhang H."/>
            <person name="O'Toole P.W."/>
        </authorList>
    </citation>
    <scope>NUCLEOTIDE SEQUENCE [LARGE SCALE GENOMIC DNA]</scope>
    <source>
        <strain evidence="5 6">DSM 4864</strain>
    </source>
</reference>
<dbReference type="Proteomes" id="UP000050973">
    <property type="component" value="Unassembled WGS sequence"/>
</dbReference>
<name>A0A0R1WB72_9LACO</name>
<dbReference type="AlphaFoldDB" id="A0A0R1WB72"/>
<dbReference type="PATRIC" id="fig|1423779.3.peg.535"/>
<proteinExistence type="predicted"/>
<feature type="domain" description="HTH hxlR-type" evidence="4">
    <location>
        <begin position="8"/>
        <end position="102"/>
    </location>
</feature>
<protein>
    <submittedName>
        <fullName evidence="5">Hth-type transcriptional activator hxlr</fullName>
    </submittedName>
</protein>
<accession>A0A0R1WB72</accession>
<dbReference type="RefSeq" id="WP_056984572.1">
    <property type="nucleotide sequence ID" value="NZ_AZGE01000015.1"/>
</dbReference>
<dbReference type="PROSITE" id="PS51118">
    <property type="entry name" value="HTH_HXLR"/>
    <property type="match status" value="1"/>
</dbReference>
<evidence type="ECO:0000256" key="2">
    <source>
        <dbReference type="ARBA" id="ARBA00023125"/>
    </source>
</evidence>
<keyword evidence="1" id="KW-0805">Transcription regulation</keyword>
<dbReference type="EMBL" id="AZGE01000015">
    <property type="protein sequence ID" value="KRM15184.1"/>
    <property type="molecule type" value="Genomic_DNA"/>
</dbReference>
<dbReference type="InterPro" id="IPR036390">
    <property type="entry name" value="WH_DNA-bd_sf"/>
</dbReference>
<evidence type="ECO:0000259" key="4">
    <source>
        <dbReference type="PROSITE" id="PS51118"/>
    </source>
</evidence>
<dbReference type="PANTHER" id="PTHR33204">
    <property type="entry name" value="TRANSCRIPTIONAL REGULATOR, MARR FAMILY"/>
    <property type="match status" value="1"/>
</dbReference>
<evidence type="ECO:0000313" key="6">
    <source>
        <dbReference type="Proteomes" id="UP000050973"/>
    </source>
</evidence>
<keyword evidence="2" id="KW-0238">DNA-binding</keyword>
<dbReference type="Gene3D" id="1.10.10.10">
    <property type="entry name" value="Winged helix-like DNA-binding domain superfamily/Winged helix DNA-binding domain"/>
    <property type="match status" value="1"/>
</dbReference>
<keyword evidence="3" id="KW-0804">Transcription</keyword>